<dbReference type="PANTHER" id="PTHR33531">
    <property type="entry name" value="RUBRERYTHRIN SUBFAMILY"/>
    <property type="match status" value="1"/>
</dbReference>
<dbReference type="PANTHER" id="PTHR33531:SF7">
    <property type="entry name" value="HYPOTHETICAL MEMBRANE PROTEIN, CONSERVED"/>
    <property type="match status" value="1"/>
</dbReference>
<feature type="compositionally biased region" description="Polar residues" evidence="1">
    <location>
        <begin position="174"/>
        <end position="183"/>
    </location>
</feature>
<comment type="caution">
    <text evidence="3">The sequence shown here is derived from an EMBL/GenBank/DDBJ whole genome shotgun (WGS) entry which is preliminary data.</text>
</comment>
<reference evidence="3 4" key="1">
    <citation type="submission" date="2019-06" db="EMBL/GenBank/DDBJ databases">
        <title>Genomic Encyclopedia of Type Strains, Phase IV (KMG-V): Genome sequencing to study the core and pangenomes of soil and plant-associated prokaryotes.</title>
        <authorList>
            <person name="Whitman W."/>
        </authorList>
    </citation>
    <scope>NUCLEOTIDE SEQUENCE [LARGE SCALE GENOMIC DNA]</scope>
    <source>
        <strain evidence="3 4">BR 510</strain>
    </source>
</reference>
<gene>
    <name evidence="3" type="ORF">FBZ96_1021150</name>
</gene>
<dbReference type="GO" id="GO:0016491">
    <property type="term" value="F:oxidoreductase activity"/>
    <property type="evidence" value="ECO:0007669"/>
    <property type="project" value="InterPro"/>
</dbReference>
<dbReference type="SUPFAM" id="SSF47240">
    <property type="entry name" value="Ferritin-like"/>
    <property type="match status" value="1"/>
</dbReference>
<proteinExistence type="predicted"/>
<accession>A0A560E5V0</accession>
<feature type="region of interest" description="Disordered" evidence="1">
    <location>
        <begin position="166"/>
        <end position="186"/>
    </location>
</feature>
<protein>
    <submittedName>
        <fullName evidence="3">Rubrerythrin</fullName>
    </submittedName>
</protein>
<dbReference type="RefSeq" id="WP_145659859.1">
    <property type="nucleotide sequence ID" value="NZ_VITK01000002.1"/>
</dbReference>
<name>A0A560E5V0_9BRAD</name>
<dbReference type="CDD" id="cd01045">
    <property type="entry name" value="Ferritin_like_AB"/>
    <property type="match status" value="1"/>
</dbReference>
<dbReference type="AlphaFoldDB" id="A0A560E5V0"/>
<dbReference type="GO" id="GO:0046872">
    <property type="term" value="F:metal ion binding"/>
    <property type="evidence" value="ECO:0007669"/>
    <property type="project" value="InterPro"/>
</dbReference>
<organism evidence="3 4">
    <name type="scientific">Bradyrhizobium stylosanthis</name>
    <dbReference type="NCBI Taxonomy" id="1803665"/>
    <lineage>
        <taxon>Bacteria</taxon>
        <taxon>Pseudomonadati</taxon>
        <taxon>Pseudomonadota</taxon>
        <taxon>Alphaproteobacteria</taxon>
        <taxon>Hyphomicrobiales</taxon>
        <taxon>Nitrobacteraceae</taxon>
        <taxon>Bradyrhizobium</taxon>
    </lineage>
</organism>
<dbReference type="Gene3D" id="1.20.1260.10">
    <property type="match status" value="1"/>
</dbReference>
<evidence type="ECO:0000259" key="2">
    <source>
        <dbReference type="Pfam" id="PF02915"/>
    </source>
</evidence>
<dbReference type="OrthoDB" id="6057955at2"/>
<evidence type="ECO:0000313" key="3">
    <source>
        <dbReference type="EMBL" id="TWB04670.1"/>
    </source>
</evidence>
<dbReference type="EMBL" id="VITK01000002">
    <property type="protein sequence ID" value="TWB04670.1"/>
    <property type="molecule type" value="Genomic_DNA"/>
</dbReference>
<dbReference type="Proteomes" id="UP000319949">
    <property type="component" value="Unassembled WGS sequence"/>
</dbReference>
<sequence>MPFLRTSLLSVEPVGVLQSLDELFALAHAMEQEAAKRYDALAEDMRGQGKDDLAEVFMRLAAAEREHVDSVTRWSQLRRGKSPDPALVRWEAPEPLDPDLTAEVKTSRLMTPYRALAMAVRNEERAFAFWSYLAAYSHDPEIKSASEAMAREELGHVATLRKERRRAYHHEQGRNSPEASPTGPSHVDAQRLELRMVAGLTDLEQRLSGPAAGRARQIRLETTEMAEAAADLGRFPIASERRDLLDIAEVLADGYLDGADRADDPDRVHALQLLAERAISRLAWLRSLTSDQPSRSGPP</sequence>
<evidence type="ECO:0000256" key="1">
    <source>
        <dbReference type="SAM" id="MobiDB-lite"/>
    </source>
</evidence>
<dbReference type="InterPro" id="IPR003251">
    <property type="entry name" value="Rr_diiron-bd_dom"/>
</dbReference>
<evidence type="ECO:0000313" key="4">
    <source>
        <dbReference type="Proteomes" id="UP000319949"/>
    </source>
</evidence>
<dbReference type="InterPro" id="IPR009078">
    <property type="entry name" value="Ferritin-like_SF"/>
</dbReference>
<feature type="domain" description="Rubrerythrin diiron-binding" evidence="2">
    <location>
        <begin position="23"/>
        <end position="77"/>
    </location>
</feature>
<keyword evidence="4" id="KW-1185">Reference proteome</keyword>
<dbReference type="Pfam" id="PF02915">
    <property type="entry name" value="Rubrerythrin"/>
    <property type="match status" value="1"/>
</dbReference>
<dbReference type="InterPro" id="IPR012347">
    <property type="entry name" value="Ferritin-like"/>
</dbReference>
<dbReference type="STRING" id="1803665.GCA_001641335_01381"/>